<feature type="signal peptide" evidence="2">
    <location>
        <begin position="1"/>
        <end position="20"/>
    </location>
</feature>
<sequence>MNLLRLLALSLLLAPLSANAWPELPPPEALEKTGANDVALLIGVEDYAYLPDIPGAKRNVDDWEKYLTKSLGVPHVVTLRDADVTREEILAQAKRLTEQEGVGTLWIVFVGHGATDTKGDGALLGVDAQNNVRSVDARSVKRSEVLSVLAQGKQAKTVAVLDTCFSGLSPQGEHLVPGTQPVVPLRPLEVPANTLVFTAAASDQVAGPLPGAERPAYSYLLLGALHGWADQGDGQLTAMEAHEFTTRQLSKAVGRTQTPGFWGDGQSVLVKGELVAYQPESSLWSNSPSSVAQAASEQKSEPLATTQDASVKREVQTDQPKPDSWDSAYYFGAFGGIGFEVKNEVTVPWVGARLGAKTADFGPFSLRSGVEVAWTQARNPRWSDLQGGLDQLSAETDTPTWRVNDGDKYHRISIAAGPGLSWRNKTGPGDFHDFVVGIDAVGGVQFSPAGRCVKWSANSETFEADCERNEDVPALVTAGLRGSVHWNYLSLGMALDAVPATGELFLGATLGFSLDP</sequence>
<feature type="region of interest" description="Disordered" evidence="1">
    <location>
        <begin position="282"/>
        <end position="322"/>
    </location>
</feature>
<dbReference type="KEGG" id="bbae:FRD01_19385"/>
<evidence type="ECO:0000313" key="3">
    <source>
        <dbReference type="EMBL" id="QED29357.1"/>
    </source>
</evidence>
<dbReference type="Gene3D" id="3.40.50.1460">
    <property type="match status" value="1"/>
</dbReference>
<proteinExistence type="predicted"/>
<evidence type="ECO:0000256" key="1">
    <source>
        <dbReference type="SAM" id="MobiDB-lite"/>
    </source>
</evidence>
<accession>A0A5B8XVX7</accession>
<feature type="compositionally biased region" description="Polar residues" evidence="1">
    <location>
        <begin position="291"/>
        <end position="309"/>
    </location>
</feature>
<dbReference type="SUPFAM" id="SSF52129">
    <property type="entry name" value="Caspase-like"/>
    <property type="match status" value="1"/>
</dbReference>
<keyword evidence="2" id="KW-0732">Signal</keyword>
<feature type="compositionally biased region" description="Basic and acidic residues" evidence="1">
    <location>
        <begin position="310"/>
        <end position="322"/>
    </location>
</feature>
<protein>
    <submittedName>
        <fullName evidence="3">Caspase family protein</fullName>
    </submittedName>
</protein>
<evidence type="ECO:0000313" key="4">
    <source>
        <dbReference type="Proteomes" id="UP000321595"/>
    </source>
</evidence>
<dbReference type="RefSeq" id="WP_146962590.1">
    <property type="nucleotide sequence ID" value="NZ_CP042467.1"/>
</dbReference>
<gene>
    <name evidence="3" type="ORF">FRD01_19385</name>
</gene>
<dbReference type="Proteomes" id="UP000321595">
    <property type="component" value="Chromosome"/>
</dbReference>
<reference evidence="3 4" key="1">
    <citation type="submission" date="2019-08" db="EMBL/GenBank/DDBJ databases">
        <authorList>
            <person name="Liang Q."/>
        </authorList>
    </citation>
    <scope>NUCLEOTIDE SEQUENCE [LARGE SCALE GENOMIC DNA]</scope>
    <source>
        <strain evidence="3 4">V1718</strain>
    </source>
</reference>
<organism evidence="3 4">
    <name type="scientific">Microvenator marinus</name>
    <dbReference type="NCBI Taxonomy" id="2600177"/>
    <lineage>
        <taxon>Bacteria</taxon>
        <taxon>Deltaproteobacteria</taxon>
        <taxon>Bradymonadales</taxon>
        <taxon>Microvenatoraceae</taxon>
        <taxon>Microvenator</taxon>
    </lineage>
</organism>
<evidence type="ECO:0000256" key="2">
    <source>
        <dbReference type="SAM" id="SignalP"/>
    </source>
</evidence>
<name>A0A5B8XVX7_9DELT</name>
<dbReference type="EMBL" id="CP042467">
    <property type="protein sequence ID" value="QED29357.1"/>
    <property type="molecule type" value="Genomic_DNA"/>
</dbReference>
<dbReference type="AlphaFoldDB" id="A0A5B8XVX7"/>
<dbReference type="InterPro" id="IPR029030">
    <property type="entry name" value="Caspase-like_dom_sf"/>
</dbReference>
<keyword evidence="4" id="KW-1185">Reference proteome</keyword>
<dbReference type="OrthoDB" id="5478183at2"/>
<feature type="chain" id="PRO_5022969905" evidence="2">
    <location>
        <begin position="21"/>
        <end position="516"/>
    </location>
</feature>